<feature type="chain" id="PRO_5011496937" description="Cytochrome c domain-containing protein" evidence="1">
    <location>
        <begin position="24"/>
        <end position="121"/>
    </location>
</feature>
<dbReference type="AlphaFoldDB" id="A0A1H6TK39"/>
<protein>
    <recommendedName>
        <fullName evidence="4">Cytochrome c domain-containing protein</fullName>
    </recommendedName>
</protein>
<dbReference type="OrthoDB" id="1524994at2"/>
<dbReference type="EMBL" id="FNZH01000001">
    <property type="protein sequence ID" value="SEI78544.1"/>
    <property type="molecule type" value="Genomic_DNA"/>
</dbReference>
<evidence type="ECO:0000256" key="1">
    <source>
        <dbReference type="SAM" id="SignalP"/>
    </source>
</evidence>
<dbReference type="RefSeq" id="WP_092168447.1">
    <property type="nucleotide sequence ID" value="NZ_FNZH01000001.1"/>
</dbReference>
<reference evidence="3" key="1">
    <citation type="submission" date="2016-10" db="EMBL/GenBank/DDBJ databases">
        <authorList>
            <person name="Varghese N."/>
            <person name="Submissions S."/>
        </authorList>
    </citation>
    <scope>NUCLEOTIDE SEQUENCE [LARGE SCALE GENOMIC DNA]</scope>
    <source>
        <strain evidence="3">IBRC-M 10761</strain>
    </source>
</reference>
<name>A0A1H6TK39_9BACT</name>
<evidence type="ECO:0000313" key="2">
    <source>
        <dbReference type="EMBL" id="SEI78544.1"/>
    </source>
</evidence>
<feature type="signal peptide" evidence="1">
    <location>
        <begin position="1"/>
        <end position="23"/>
    </location>
</feature>
<dbReference type="STRING" id="1416801.SAMN05192553_101284"/>
<organism evidence="2 3">
    <name type="scientific">Cyclobacterium xiamenense</name>
    <dbReference type="NCBI Taxonomy" id="1297121"/>
    <lineage>
        <taxon>Bacteria</taxon>
        <taxon>Pseudomonadati</taxon>
        <taxon>Bacteroidota</taxon>
        <taxon>Cytophagia</taxon>
        <taxon>Cytophagales</taxon>
        <taxon>Cyclobacteriaceae</taxon>
        <taxon>Cyclobacterium</taxon>
    </lineage>
</organism>
<sequence length="121" mass="13516">MTTKYKLFLVFLVFVSFSFFTCATENEEDMLPEVERCGEQTVSLSNDVLPIITQNCAVSGCHVSGTSRVNLSIQSNILQHANQIRSFTQSGFMPPERSGNQLTDLQVETIFCWVDQGALDN</sequence>
<keyword evidence="3" id="KW-1185">Reference proteome</keyword>
<keyword evidence="1" id="KW-0732">Signal</keyword>
<accession>A0A1H6TK39</accession>
<evidence type="ECO:0000313" key="3">
    <source>
        <dbReference type="Proteomes" id="UP000199403"/>
    </source>
</evidence>
<gene>
    <name evidence="2" type="ORF">SAMN05192553_101284</name>
</gene>
<proteinExistence type="predicted"/>
<dbReference type="Proteomes" id="UP000199403">
    <property type="component" value="Unassembled WGS sequence"/>
</dbReference>
<evidence type="ECO:0008006" key="4">
    <source>
        <dbReference type="Google" id="ProtNLM"/>
    </source>
</evidence>